<keyword evidence="1" id="KW-0812">Transmembrane</keyword>
<gene>
    <name evidence="2" type="ORF">STHERMO_0190</name>
</gene>
<evidence type="ECO:0000313" key="2">
    <source>
        <dbReference type="EMBL" id="CAD0135897.1"/>
    </source>
</evidence>
<accession>A0A8D6U3U8</accession>
<name>A0A8D6U3U8_STRTR</name>
<organism evidence="2 3">
    <name type="scientific">Streptococcus thermophilus</name>
    <dbReference type="NCBI Taxonomy" id="1308"/>
    <lineage>
        <taxon>Bacteria</taxon>
        <taxon>Bacillati</taxon>
        <taxon>Bacillota</taxon>
        <taxon>Bacilli</taxon>
        <taxon>Lactobacillales</taxon>
        <taxon>Streptococcaceae</taxon>
        <taxon>Streptococcus</taxon>
    </lineage>
</organism>
<evidence type="ECO:0008006" key="4">
    <source>
        <dbReference type="Google" id="ProtNLM"/>
    </source>
</evidence>
<dbReference type="NCBIfam" id="TIGR01167">
    <property type="entry name" value="LPXTG_anchor"/>
    <property type="match status" value="1"/>
</dbReference>
<feature type="transmembrane region" description="Helical" evidence="1">
    <location>
        <begin position="97"/>
        <end position="119"/>
    </location>
</feature>
<keyword evidence="1" id="KW-0472">Membrane</keyword>
<evidence type="ECO:0000256" key="1">
    <source>
        <dbReference type="SAM" id="Phobius"/>
    </source>
</evidence>
<protein>
    <recommendedName>
        <fullName evidence="4">LPXTG cell wall anchor domain-containing protein</fullName>
    </recommendedName>
</protein>
<dbReference type="Proteomes" id="UP000509833">
    <property type="component" value="Chromosome"/>
</dbReference>
<evidence type="ECO:0000313" key="3">
    <source>
        <dbReference type="Proteomes" id="UP000509833"/>
    </source>
</evidence>
<dbReference type="EMBL" id="LR822017">
    <property type="protein sequence ID" value="CAD0135897.1"/>
    <property type="molecule type" value="Genomic_DNA"/>
</dbReference>
<reference evidence="2 3" key="1">
    <citation type="submission" date="2020-06" db="EMBL/GenBank/DDBJ databases">
        <authorList>
            <person name="Chuat V."/>
        </authorList>
    </citation>
    <scope>NUCLEOTIDE SEQUENCE [LARGE SCALE GENOMIC DNA]</scope>
    <source>
        <strain evidence="2">STH_CIRM_336</strain>
    </source>
</reference>
<keyword evidence="1" id="KW-1133">Transmembrane helix</keyword>
<proteinExistence type="predicted"/>
<dbReference type="AlphaFoldDB" id="A0A8D6U3U8"/>
<dbReference type="RefSeq" id="WP_232087349.1">
    <property type="nucleotide sequence ID" value="NZ_LR822017.1"/>
</dbReference>
<sequence length="126" mass="14197">MRAKLIELSAKRDKLTSKYTTVQTTFDNYMKAKEDKERQTQLAKEFAKIISKGLTPVPIYNVDGKVVALTTQEKATQTNVEKQVPVQEVYSLPETGVVTVVGLAFLGLFMTLLAFLGFVDRHTRRN</sequence>